<dbReference type="InterPro" id="IPR002182">
    <property type="entry name" value="NB-ARC"/>
</dbReference>
<dbReference type="NCBIfam" id="NF041121">
    <property type="entry name" value="SAV_2336_NTERM"/>
    <property type="match status" value="1"/>
</dbReference>
<dbReference type="Pfam" id="PF25000">
    <property type="entry name" value="DUF7779"/>
    <property type="match status" value="1"/>
</dbReference>
<organism evidence="4 5">
    <name type="scientific">Streptomyces phaeochromogenes</name>
    <dbReference type="NCBI Taxonomy" id="1923"/>
    <lineage>
        <taxon>Bacteria</taxon>
        <taxon>Bacillati</taxon>
        <taxon>Actinomycetota</taxon>
        <taxon>Actinomycetes</taxon>
        <taxon>Kitasatosporales</taxon>
        <taxon>Streptomycetaceae</taxon>
        <taxon>Streptomyces</taxon>
        <taxon>Streptomyces phaeochromogenes group</taxon>
    </lineage>
</organism>
<sequence>MTGFPKERASGPGDTDPTSEVSSLLAFPETDTAPHWQQLADAVWLAALWALHGRTIGSPPSAVREGVTTARRPDHRRAVLDAEKRNRPRDEGRPADAPSDGMSRPVSPEPTAHPGSPPGAPDASGHDALSGRPFTGAPEPPPKLSLVPAPEGPHAIHLERPLLPASGSGPMKPSRGSRTAQLARSLHGLARRVPSRRATELDERTTAERGVVDQLWLPFHQPVRSCAFDLVLLVDEAPTMQIWQDTVAGLAEAAEQSGAFRVVRTVRVKVPLTGDPTLRWPTGRSVTDLGEVLDGSGGRLFLVVTDGLAHGWASSTADSLLGRLAAAGPTALVHLLTPHLRHRSSLYPYPAVLESGGFGAPNARLRHLAPSAGPDPMRPLPEGGDGSVPVPVLSLKAGSIEAWACLVTGERGMRRELPVVLAGSLSKGTPAPGLRAPRMPAAADRAVGAFLELATPMARQLAAQLAVVPFEFDLVEQLRNRTMPHTGPGHLAEIMMGGLIDWSGDRPEFAEGVREALLATTTRTQLARTVSVLGDLPAAGERGVALRAALRDPAGTRLPDPVDTGWQRSELAVLRALAGPYSERAKRIDPLGRSRPRNAPGTAEDPSGKGRFDSGQKGSDQAPEVPDPTGEPVPMQVTDVSRPEAPEAESLMQSTTTGSPAVLVNVPLRNTSFVGRTELLRAVEQQLGAQDTAAVLPHALHGMGGVGKSQLALEYVYRHQQDYKVICWIPAEREPLILAALAGLAARLRLTPSGAEGSAPAANTAAPAVLEALGAGGQYDDWLLVFDNAENVDVVRRYFPANGPGKIIVTSRNREWERVATPLPVNVFERNESIQLLQKRSPELSADDADRLAAALGDLPLAVEQAGAWRAVTGMLVADYLDLLDERRPEILQLDPSPDYPVSVAAAWDISLAQIAENSPGARQLLDICASMAPEPVPLSMLRGRRAIDITPEVNPLLSDSVKLGKAIRELSRFSLVKLDLRFDTLQMHRLLQNVLLAKLNSEERERMREAAHQLLSAAKPGHYASSVEWPAYQTLLPHVLSSRAVTSQDTFVRELVYDTVLFLYFWGDHETAVDTARQTHTTWLAASGEENIHVMRISKILAFLLRVVGQIPESIPLNEGALDVSRRTGVEPEDLIDSMSQLAGALRYLGQYTEAEELDREATEQGRILIGAEDFNTLQAAHNWGVSLRLCGEFGKALSLDRETAQQRELLLGPTSSLTLSTLSGVGLDMREGGDYPGSRDFLEEIYRRAHDSLGEDNFYTLGSARNLAVCRRLDGAVAEAAKLSEETLRRLMTGYGPNHGETLLTAAEVTIDRRLMGDLEGSRELGQDTMRRYANSLGDNHPNTLMTKANLATTLRALGNLDEARNLEDDAAVRLTEALGPEHMTTLTVSLGRASTAYTGLDFELAREIDEAALPSLAQVAGGNHPLTLACTTNLALDLRGLGRRSEADELAAKAVEGLNLVVRADHPWLLAARQRRRIECDMAPLPL</sequence>
<reference evidence="4 5" key="1">
    <citation type="submission" date="2022-10" db="EMBL/GenBank/DDBJ databases">
        <title>The complete genomes of actinobacterial strains from the NBC collection.</title>
        <authorList>
            <person name="Joergensen T.S."/>
            <person name="Alvarez Arevalo M."/>
            <person name="Sterndorff E.B."/>
            <person name="Faurdal D."/>
            <person name="Vuksanovic O."/>
            <person name="Mourched A.-S."/>
            <person name="Charusanti P."/>
            <person name="Shaw S."/>
            <person name="Blin K."/>
            <person name="Weber T."/>
        </authorList>
    </citation>
    <scope>NUCLEOTIDE SEQUENCE [LARGE SCALE GENOMIC DNA]</scope>
    <source>
        <strain evidence="4 5">NBC 01752</strain>
    </source>
</reference>
<feature type="domain" description="NB-ARC" evidence="2">
    <location>
        <begin position="679"/>
        <end position="840"/>
    </location>
</feature>
<dbReference type="InterPro" id="IPR053137">
    <property type="entry name" value="NLR-like"/>
</dbReference>
<dbReference type="InterPro" id="IPR027417">
    <property type="entry name" value="P-loop_NTPase"/>
</dbReference>
<dbReference type="InterPro" id="IPR056681">
    <property type="entry name" value="DUF7779"/>
</dbReference>
<dbReference type="RefSeq" id="WP_326761798.1">
    <property type="nucleotide sequence ID" value="NZ_CP108382.1"/>
</dbReference>
<dbReference type="SUPFAM" id="SSF48452">
    <property type="entry name" value="TPR-like"/>
    <property type="match status" value="2"/>
</dbReference>
<evidence type="ECO:0000259" key="3">
    <source>
        <dbReference type="Pfam" id="PF25000"/>
    </source>
</evidence>
<feature type="compositionally biased region" description="Basic and acidic residues" evidence="1">
    <location>
        <begin position="76"/>
        <end position="94"/>
    </location>
</feature>
<feature type="region of interest" description="Disordered" evidence="1">
    <location>
        <begin position="55"/>
        <end position="180"/>
    </location>
</feature>
<accession>A0ABZ1HMQ3</accession>
<keyword evidence="5" id="KW-1185">Reference proteome</keyword>
<gene>
    <name evidence="4" type="primary">fxsT</name>
    <name evidence="4" type="ORF">OHB35_45370</name>
</gene>
<dbReference type="Gene3D" id="1.25.40.10">
    <property type="entry name" value="Tetratricopeptide repeat domain"/>
    <property type="match status" value="3"/>
</dbReference>
<evidence type="ECO:0000259" key="2">
    <source>
        <dbReference type="Pfam" id="PF00931"/>
    </source>
</evidence>
<dbReference type="SUPFAM" id="SSF52540">
    <property type="entry name" value="P-loop containing nucleoside triphosphate hydrolases"/>
    <property type="match status" value="1"/>
</dbReference>
<feature type="region of interest" description="Disordered" evidence="1">
    <location>
        <begin position="585"/>
        <end position="637"/>
    </location>
</feature>
<evidence type="ECO:0000256" key="1">
    <source>
        <dbReference type="SAM" id="MobiDB-lite"/>
    </source>
</evidence>
<dbReference type="GeneID" id="93926640"/>
<proteinExistence type="predicted"/>
<dbReference type="PANTHER" id="PTHR46082:SF6">
    <property type="entry name" value="AAA+ ATPASE DOMAIN-CONTAINING PROTEIN-RELATED"/>
    <property type="match status" value="1"/>
</dbReference>
<dbReference type="Pfam" id="PF13424">
    <property type="entry name" value="TPR_12"/>
    <property type="match status" value="1"/>
</dbReference>
<dbReference type="NCBIfam" id="NF040586">
    <property type="entry name" value="FxSxx_TPR"/>
    <property type="match status" value="1"/>
</dbReference>
<dbReference type="InterPro" id="IPR047738">
    <property type="entry name" value="SAV_2336-like_N"/>
</dbReference>
<evidence type="ECO:0000313" key="5">
    <source>
        <dbReference type="Proteomes" id="UP001340816"/>
    </source>
</evidence>
<protein>
    <submittedName>
        <fullName evidence="4">FxSxx-COOH system tetratricopeptide repeat protein</fullName>
    </submittedName>
</protein>
<feature type="domain" description="DUF7779" evidence="3">
    <location>
        <begin position="916"/>
        <end position="1004"/>
    </location>
</feature>
<feature type="region of interest" description="Disordered" evidence="1">
    <location>
        <begin position="1"/>
        <end position="26"/>
    </location>
</feature>
<dbReference type="Proteomes" id="UP001340816">
    <property type="component" value="Chromosome"/>
</dbReference>
<name>A0ABZ1HMQ3_STRPH</name>
<dbReference type="PANTHER" id="PTHR46082">
    <property type="entry name" value="ATP/GTP-BINDING PROTEIN-RELATED"/>
    <property type="match status" value="1"/>
</dbReference>
<dbReference type="Pfam" id="PF00931">
    <property type="entry name" value="NB-ARC"/>
    <property type="match status" value="1"/>
</dbReference>
<dbReference type="Pfam" id="PF13374">
    <property type="entry name" value="TPR_10"/>
    <property type="match status" value="2"/>
</dbReference>
<evidence type="ECO:0000313" key="4">
    <source>
        <dbReference type="EMBL" id="WSD19887.1"/>
    </source>
</evidence>
<dbReference type="InterPro" id="IPR011990">
    <property type="entry name" value="TPR-like_helical_dom_sf"/>
</dbReference>
<dbReference type="EMBL" id="CP109135">
    <property type="protein sequence ID" value="WSD19887.1"/>
    <property type="molecule type" value="Genomic_DNA"/>
</dbReference>
<dbReference type="Gene3D" id="3.40.50.300">
    <property type="entry name" value="P-loop containing nucleotide triphosphate hydrolases"/>
    <property type="match status" value="1"/>
</dbReference>